<organism evidence="2 3">
    <name type="scientific">Rothia aerolata</name>
    <dbReference type="NCBI Taxonomy" id="1812262"/>
    <lineage>
        <taxon>Bacteria</taxon>
        <taxon>Bacillati</taxon>
        <taxon>Actinomycetota</taxon>
        <taxon>Actinomycetes</taxon>
        <taxon>Micrococcales</taxon>
        <taxon>Micrococcaceae</taxon>
        <taxon>Rothia</taxon>
    </lineage>
</organism>
<evidence type="ECO:0000313" key="2">
    <source>
        <dbReference type="EMBL" id="GGH64046.1"/>
    </source>
</evidence>
<protein>
    <submittedName>
        <fullName evidence="2">Uncharacterized protein</fullName>
    </submittedName>
</protein>
<feature type="region of interest" description="Disordered" evidence="1">
    <location>
        <begin position="1"/>
        <end position="21"/>
    </location>
</feature>
<dbReference type="EMBL" id="BMDC01000003">
    <property type="protein sequence ID" value="GGH64046.1"/>
    <property type="molecule type" value="Genomic_DNA"/>
</dbReference>
<name>A0A917IUM7_9MICC</name>
<comment type="caution">
    <text evidence="2">The sequence shown here is derived from an EMBL/GenBank/DDBJ whole genome shotgun (WGS) entry which is preliminary data.</text>
</comment>
<evidence type="ECO:0000313" key="3">
    <source>
        <dbReference type="Proteomes" id="UP000600171"/>
    </source>
</evidence>
<dbReference type="Proteomes" id="UP000600171">
    <property type="component" value="Unassembled WGS sequence"/>
</dbReference>
<sequence>MTHQTMKPGGTEPYRKKGKKYKTHVVQNPLVQCVQALVNDKPSEHIWESPKRLFQAKNIVF</sequence>
<proteinExistence type="predicted"/>
<evidence type="ECO:0000256" key="1">
    <source>
        <dbReference type="SAM" id="MobiDB-lite"/>
    </source>
</evidence>
<accession>A0A917IUM7</accession>
<keyword evidence="3" id="KW-1185">Reference proteome</keyword>
<gene>
    <name evidence="2" type="ORF">GCM10007359_15950</name>
</gene>
<reference evidence="2 3" key="1">
    <citation type="journal article" date="2014" name="Int. J. Syst. Evol. Microbiol.">
        <title>Complete genome sequence of Corynebacterium casei LMG S-19264T (=DSM 44701T), isolated from a smear-ripened cheese.</title>
        <authorList>
            <consortium name="US DOE Joint Genome Institute (JGI-PGF)"/>
            <person name="Walter F."/>
            <person name="Albersmeier A."/>
            <person name="Kalinowski J."/>
            <person name="Ruckert C."/>
        </authorList>
    </citation>
    <scope>NUCLEOTIDE SEQUENCE [LARGE SCALE GENOMIC DNA]</scope>
    <source>
        <strain evidence="2 3">CCM 8669</strain>
    </source>
</reference>
<dbReference type="AlphaFoldDB" id="A0A917IUM7"/>